<dbReference type="Gene3D" id="3.60.130.30">
    <property type="match status" value="1"/>
</dbReference>
<feature type="non-terminal residue" evidence="1">
    <location>
        <position position="1"/>
    </location>
</feature>
<reference evidence="1" key="1">
    <citation type="submission" date="2020-11" db="EMBL/GenBank/DDBJ databases">
        <authorList>
            <consortium name="DOE Joint Genome Institute"/>
            <person name="Ahrendt S."/>
            <person name="Riley R."/>
            <person name="Andreopoulos W."/>
            <person name="Labutti K."/>
            <person name="Pangilinan J."/>
            <person name="Ruiz-Duenas F.J."/>
            <person name="Barrasa J.M."/>
            <person name="Sanchez-Garcia M."/>
            <person name="Camarero S."/>
            <person name="Miyauchi S."/>
            <person name="Serrano A."/>
            <person name="Linde D."/>
            <person name="Babiker R."/>
            <person name="Drula E."/>
            <person name="Ayuso-Fernandez I."/>
            <person name="Pacheco R."/>
            <person name="Padilla G."/>
            <person name="Ferreira P."/>
            <person name="Barriuso J."/>
            <person name="Kellner H."/>
            <person name="Castanera R."/>
            <person name="Alfaro M."/>
            <person name="Ramirez L."/>
            <person name="Pisabarro A.G."/>
            <person name="Kuo A."/>
            <person name="Tritt A."/>
            <person name="Lipzen A."/>
            <person name="He G."/>
            <person name="Yan M."/>
            <person name="Ng V."/>
            <person name="Cullen D."/>
            <person name="Martin F."/>
            <person name="Rosso M.-N."/>
            <person name="Henrissat B."/>
            <person name="Hibbett D."/>
            <person name="Martinez A.T."/>
            <person name="Grigoriev I.V."/>
        </authorList>
    </citation>
    <scope>NUCLEOTIDE SEQUENCE</scope>
    <source>
        <strain evidence="1">AH 40177</strain>
    </source>
</reference>
<dbReference type="AlphaFoldDB" id="A0A9P5U657"/>
<dbReference type="OrthoDB" id="3025143at2759"/>
<keyword evidence="2" id="KW-1185">Reference proteome</keyword>
<dbReference type="Proteomes" id="UP000772434">
    <property type="component" value="Unassembled WGS sequence"/>
</dbReference>
<name>A0A9P5U657_9AGAR</name>
<dbReference type="EMBL" id="JADNRY010000073">
    <property type="protein sequence ID" value="KAF9067442.1"/>
    <property type="molecule type" value="Genomic_DNA"/>
</dbReference>
<evidence type="ECO:0000313" key="2">
    <source>
        <dbReference type="Proteomes" id="UP000772434"/>
    </source>
</evidence>
<comment type="caution">
    <text evidence="1">The sequence shown here is derived from an EMBL/GenBank/DDBJ whole genome shotgun (WGS) entry which is preliminary data.</text>
</comment>
<accession>A0A9P5U657</accession>
<sequence length="299" mass="33285">RASYLALLFRRSYTILDSNGVVSSVVGGHPQDTRWLETVNQPAAEAIRQARSSLTFSEKQTNHRRADCPSVAFGVSFGRGAKKPGNLHQANQAALLTMVALLSLPCFARISGFANCLFMAYAYQCYAYSKSTLDKLFTWNTNLHRTFKSSAWAACTINFGPFAFTYPHVNSANLCFGWCSITALGNFDPKLGGHLILWDLGLFIRFSPGSTILIPLALLVHSNIPVAPGEERYSFVQYSSTGIFCWVENGFQSNVDFESYATASQRSKRKDEQRGRWGSGLRMFLRWVDIQAGNWKGSL</sequence>
<proteinExistence type="predicted"/>
<evidence type="ECO:0000313" key="1">
    <source>
        <dbReference type="EMBL" id="KAF9067442.1"/>
    </source>
</evidence>
<protein>
    <submittedName>
        <fullName evidence="1">Uncharacterized protein</fullName>
    </submittedName>
</protein>
<organism evidence="1 2">
    <name type="scientific">Rhodocollybia butyracea</name>
    <dbReference type="NCBI Taxonomy" id="206335"/>
    <lineage>
        <taxon>Eukaryota</taxon>
        <taxon>Fungi</taxon>
        <taxon>Dikarya</taxon>
        <taxon>Basidiomycota</taxon>
        <taxon>Agaricomycotina</taxon>
        <taxon>Agaricomycetes</taxon>
        <taxon>Agaricomycetidae</taxon>
        <taxon>Agaricales</taxon>
        <taxon>Marasmiineae</taxon>
        <taxon>Omphalotaceae</taxon>
        <taxon>Rhodocollybia</taxon>
    </lineage>
</organism>
<gene>
    <name evidence="1" type="ORF">BDP27DRAFT_1225772</name>
</gene>